<dbReference type="OrthoDB" id="62952at2759"/>
<accession>A0A7C8I2N4</accession>
<name>A0A7C8I2N4_9PLEO</name>
<dbReference type="Proteomes" id="UP000481861">
    <property type="component" value="Unassembled WGS sequence"/>
</dbReference>
<organism evidence="1 2">
    <name type="scientific">Massariosphaeria phaeospora</name>
    <dbReference type="NCBI Taxonomy" id="100035"/>
    <lineage>
        <taxon>Eukaryota</taxon>
        <taxon>Fungi</taxon>
        <taxon>Dikarya</taxon>
        <taxon>Ascomycota</taxon>
        <taxon>Pezizomycotina</taxon>
        <taxon>Dothideomycetes</taxon>
        <taxon>Pleosporomycetidae</taxon>
        <taxon>Pleosporales</taxon>
        <taxon>Pleosporales incertae sedis</taxon>
        <taxon>Massariosphaeria</taxon>
    </lineage>
</organism>
<protein>
    <submittedName>
        <fullName evidence="1">Uncharacterized protein</fullName>
    </submittedName>
</protein>
<dbReference type="EMBL" id="JAADJZ010000028">
    <property type="protein sequence ID" value="KAF2866411.1"/>
    <property type="molecule type" value="Genomic_DNA"/>
</dbReference>
<gene>
    <name evidence="1" type="ORF">BDV95DRAFT_611867</name>
</gene>
<sequence>MPQLQLAIVQKPPITYAKRHTNKRLRQRTISNLRQKARHHGLDTRRLTYKWELIHILIENKQGRELAYYDPDINIDGEQTLFLDLPGEIRNLVYEHVAEALDMLETKKHKKLQKLRFMLYSSGQCYNSDINSELWRYRVWKFMTGTLRPHLVNEGTEMLSQELLENGSNGPPTVLDQLNNLNFHFSTWLCPCNGFLIPFILQ</sequence>
<keyword evidence="2" id="KW-1185">Reference proteome</keyword>
<evidence type="ECO:0000313" key="2">
    <source>
        <dbReference type="Proteomes" id="UP000481861"/>
    </source>
</evidence>
<proteinExistence type="predicted"/>
<reference evidence="1 2" key="1">
    <citation type="submission" date="2020-01" db="EMBL/GenBank/DDBJ databases">
        <authorList>
            <consortium name="DOE Joint Genome Institute"/>
            <person name="Haridas S."/>
            <person name="Albert R."/>
            <person name="Binder M."/>
            <person name="Bloem J."/>
            <person name="Labutti K."/>
            <person name="Salamov A."/>
            <person name="Andreopoulos B."/>
            <person name="Baker S.E."/>
            <person name="Barry K."/>
            <person name="Bills G."/>
            <person name="Bluhm B.H."/>
            <person name="Cannon C."/>
            <person name="Castanera R."/>
            <person name="Culley D.E."/>
            <person name="Daum C."/>
            <person name="Ezra D."/>
            <person name="Gonzalez J.B."/>
            <person name="Henrissat B."/>
            <person name="Kuo A."/>
            <person name="Liang C."/>
            <person name="Lipzen A."/>
            <person name="Lutzoni F."/>
            <person name="Magnuson J."/>
            <person name="Mondo S."/>
            <person name="Nolan M."/>
            <person name="Ohm R."/>
            <person name="Pangilinan J."/>
            <person name="Park H.-J.H."/>
            <person name="Ramirez L."/>
            <person name="Alfaro M."/>
            <person name="Sun H."/>
            <person name="Tritt A."/>
            <person name="Yoshinaga Y."/>
            <person name="Zwiers L.-H.L."/>
            <person name="Turgeon B.G."/>
            <person name="Goodwin S.B."/>
            <person name="Spatafora J.W."/>
            <person name="Crous P.W."/>
            <person name="Grigoriev I.V."/>
        </authorList>
    </citation>
    <scope>NUCLEOTIDE SEQUENCE [LARGE SCALE GENOMIC DNA]</scope>
    <source>
        <strain evidence="1 2">CBS 611.86</strain>
    </source>
</reference>
<comment type="caution">
    <text evidence="1">The sequence shown here is derived from an EMBL/GenBank/DDBJ whole genome shotgun (WGS) entry which is preliminary data.</text>
</comment>
<evidence type="ECO:0000313" key="1">
    <source>
        <dbReference type="EMBL" id="KAF2866411.1"/>
    </source>
</evidence>
<dbReference type="AlphaFoldDB" id="A0A7C8I2N4"/>